<dbReference type="STRING" id="241244.ATY39_05680"/>
<reference evidence="3" key="2">
    <citation type="submission" date="2016-03" db="EMBL/GenBank/DDBJ databases">
        <authorList>
            <person name="Ploux O."/>
        </authorList>
    </citation>
    <scope>NUCLEOTIDE SEQUENCE [LARGE SCALE GENOMIC DNA]</scope>
    <source>
        <strain evidence="3">PP9</strain>
    </source>
</reference>
<accession>A0A143HCJ4</accession>
<gene>
    <name evidence="2" type="ORF">ATY39_05680</name>
</gene>
<dbReference type="Proteomes" id="UP000076021">
    <property type="component" value="Chromosome"/>
</dbReference>
<dbReference type="GO" id="GO:0016020">
    <property type="term" value="C:membrane"/>
    <property type="evidence" value="ECO:0007669"/>
    <property type="project" value="InterPro"/>
</dbReference>
<dbReference type="AlphaFoldDB" id="A0A143HCJ4"/>
<evidence type="ECO:0000313" key="3">
    <source>
        <dbReference type="Proteomes" id="UP000076021"/>
    </source>
</evidence>
<feature type="transmembrane region" description="Helical" evidence="1">
    <location>
        <begin position="187"/>
        <end position="206"/>
    </location>
</feature>
<dbReference type="GO" id="GO:0055085">
    <property type="term" value="P:transmembrane transport"/>
    <property type="evidence" value="ECO:0007669"/>
    <property type="project" value="InterPro"/>
</dbReference>
<feature type="transmembrane region" description="Helical" evidence="1">
    <location>
        <begin position="299"/>
        <end position="321"/>
    </location>
</feature>
<reference evidence="2 3" key="1">
    <citation type="journal article" date="2016" name="Genome Announc.">
        <title>Whole-Genome Sequence of Rummeliibacillus stabekisii Strain PP9 Isolated from Antarctic Soil.</title>
        <authorList>
            <person name="da Mota F.F."/>
            <person name="Vollu R.E."/>
            <person name="Jurelevicius D."/>
            <person name="Seldin L."/>
        </authorList>
    </citation>
    <scope>NUCLEOTIDE SEQUENCE [LARGE SCALE GENOMIC DNA]</scope>
    <source>
        <strain evidence="2 3">PP9</strain>
    </source>
</reference>
<feature type="transmembrane region" description="Helical" evidence="1">
    <location>
        <begin position="251"/>
        <end position="273"/>
    </location>
</feature>
<dbReference type="InterPro" id="IPR004695">
    <property type="entry name" value="SLAC1/Mae1/Ssu1/TehA"/>
</dbReference>
<feature type="transmembrane region" description="Helical" evidence="1">
    <location>
        <begin position="156"/>
        <end position="175"/>
    </location>
</feature>
<evidence type="ECO:0000256" key="1">
    <source>
        <dbReference type="SAM" id="Phobius"/>
    </source>
</evidence>
<feature type="transmembrane region" description="Helical" evidence="1">
    <location>
        <begin position="226"/>
        <end position="245"/>
    </location>
</feature>
<dbReference type="Pfam" id="PF03595">
    <property type="entry name" value="SLAC1"/>
    <property type="match status" value="1"/>
</dbReference>
<dbReference type="KEGG" id="rst:ATY39_05680"/>
<evidence type="ECO:0008006" key="4">
    <source>
        <dbReference type="Google" id="ProtNLM"/>
    </source>
</evidence>
<keyword evidence="1" id="KW-1133">Transmembrane helix</keyword>
<evidence type="ECO:0000313" key="2">
    <source>
        <dbReference type="EMBL" id="AMW98991.1"/>
    </source>
</evidence>
<protein>
    <recommendedName>
        <fullName evidence="4">C4-dicarboxylate ABC transporter</fullName>
    </recommendedName>
</protein>
<name>A0A143HCJ4_9BACL</name>
<sequence length="353" mass="40296">MIVLTTIVCIFILLNLFFKVSEVSIPTPAGAVVMAMGILSIGIIQLFPHYHEVIGLIYACVLFIIYTLLFVLLLLNLKRGDFAKKHIIDPINSFGIGTWIAATSIVLLNMDNHLSQMKWDQIFLYSMAILLYVGYIVIVVRNYLFLFKNKSFANKINGVALLPSVATQSLVIAGFTLFPDLFNKGSISFILLIDLIFYCLSIWLLIRAVRSQSFREQIKEWKSTNCIIHGALSITGLSLCITKISDGKSLFVLWIIVSLIFLIVESIEILRLIERLKAYGIKKGVLQYQTSQWARNFTFGMYLSFTMHLPTGPLSSIRYYIIDVGKYLVIGFFLFEAMLMVRYLLKVKIYRFR</sequence>
<organism evidence="2 3">
    <name type="scientific">Rummeliibacillus stabekisii</name>
    <dbReference type="NCBI Taxonomy" id="241244"/>
    <lineage>
        <taxon>Bacteria</taxon>
        <taxon>Bacillati</taxon>
        <taxon>Bacillota</taxon>
        <taxon>Bacilli</taxon>
        <taxon>Bacillales</taxon>
        <taxon>Caryophanaceae</taxon>
        <taxon>Rummeliibacillus</taxon>
    </lineage>
</organism>
<keyword evidence="1" id="KW-0812">Transmembrane</keyword>
<keyword evidence="1" id="KW-0472">Membrane</keyword>
<proteinExistence type="predicted"/>
<dbReference type="RefSeq" id="WP_066787069.1">
    <property type="nucleotide sequence ID" value="NZ_CP014806.1"/>
</dbReference>
<feature type="transmembrane region" description="Helical" evidence="1">
    <location>
        <begin position="55"/>
        <end position="75"/>
    </location>
</feature>
<dbReference type="EMBL" id="CP014806">
    <property type="protein sequence ID" value="AMW98991.1"/>
    <property type="molecule type" value="Genomic_DNA"/>
</dbReference>
<dbReference type="OrthoDB" id="2734473at2"/>
<feature type="transmembrane region" description="Helical" evidence="1">
    <location>
        <begin position="327"/>
        <end position="345"/>
    </location>
</feature>
<keyword evidence="3" id="KW-1185">Reference proteome</keyword>
<feature type="transmembrane region" description="Helical" evidence="1">
    <location>
        <begin position="122"/>
        <end position="144"/>
    </location>
</feature>
<feature type="transmembrane region" description="Helical" evidence="1">
    <location>
        <begin position="87"/>
        <end position="110"/>
    </location>
</feature>